<dbReference type="AlphaFoldDB" id="A0A927ZNV1"/>
<dbReference type="InterPro" id="IPR004291">
    <property type="entry name" value="Transposase_IS66_central"/>
</dbReference>
<dbReference type="EMBL" id="SVCA01000003">
    <property type="protein sequence ID" value="MBE6084912.1"/>
    <property type="molecule type" value="Genomic_DNA"/>
</dbReference>
<feature type="domain" description="Transposase IS66 C-terminal" evidence="2">
    <location>
        <begin position="99"/>
        <end position="140"/>
    </location>
</feature>
<comment type="caution">
    <text evidence="3">The sequence shown here is derived from an EMBL/GenBank/DDBJ whole genome shotgun (WGS) entry which is preliminary data.</text>
</comment>
<dbReference type="Proteomes" id="UP000772151">
    <property type="component" value="Unassembled WGS sequence"/>
</dbReference>
<dbReference type="Pfam" id="PF13817">
    <property type="entry name" value="DDE_Tnp_IS66_C"/>
    <property type="match status" value="1"/>
</dbReference>
<feature type="domain" description="Transposase IS66 central" evidence="1">
    <location>
        <begin position="26"/>
        <end position="92"/>
    </location>
</feature>
<dbReference type="InterPro" id="IPR039552">
    <property type="entry name" value="IS66_C"/>
</dbReference>
<dbReference type="Pfam" id="PF03050">
    <property type="entry name" value="DDE_Tnp_IS66"/>
    <property type="match status" value="1"/>
</dbReference>
<proteinExistence type="predicted"/>
<protein>
    <submittedName>
        <fullName evidence="3">IS66 family transposase</fullName>
    </submittedName>
</protein>
<evidence type="ECO:0000313" key="4">
    <source>
        <dbReference type="Proteomes" id="UP000772151"/>
    </source>
</evidence>
<name>A0A927ZNV1_SELRU</name>
<gene>
    <name evidence="3" type="ORF">E7203_05500</name>
</gene>
<reference evidence="3" key="1">
    <citation type="submission" date="2019-04" db="EMBL/GenBank/DDBJ databases">
        <title>Evolution of Biomass-Degrading Anaerobic Consortia Revealed by Metagenomics.</title>
        <authorList>
            <person name="Peng X."/>
        </authorList>
    </citation>
    <scope>NUCLEOTIDE SEQUENCE</scope>
    <source>
        <strain evidence="3">SIG242</strain>
    </source>
</reference>
<dbReference type="PANTHER" id="PTHR33678:SF1">
    <property type="entry name" value="BLL1576 PROTEIN"/>
    <property type="match status" value="1"/>
</dbReference>
<evidence type="ECO:0000259" key="2">
    <source>
        <dbReference type="Pfam" id="PF13817"/>
    </source>
</evidence>
<evidence type="ECO:0000313" key="3">
    <source>
        <dbReference type="EMBL" id="MBE6084912.1"/>
    </source>
</evidence>
<sequence>MQGTCSLLGACPPLLCGCYSGRNFAEGIQPKTLSKSALGKAVNYALNHRNGLSAFLTDGNIALSNNICERAIRNFTIGRKNWLFSASPKGASASAAVYSIVETSKANDLEPFRYLTYLLEKLPNINFKIHPEVLKDFLPWSKEVQQKYK</sequence>
<evidence type="ECO:0000259" key="1">
    <source>
        <dbReference type="Pfam" id="PF03050"/>
    </source>
</evidence>
<organism evidence="3 4">
    <name type="scientific">Selenomonas ruminantium</name>
    <dbReference type="NCBI Taxonomy" id="971"/>
    <lineage>
        <taxon>Bacteria</taxon>
        <taxon>Bacillati</taxon>
        <taxon>Bacillota</taxon>
        <taxon>Negativicutes</taxon>
        <taxon>Selenomonadales</taxon>
        <taxon>Selenomonadaceae</taxon>
        <taxon>Selenomonas</taxon>
    </lineage>
</organism>
<dbReference type="InterPro" id="IPR052344">
    <property type="entry name" value="Transposase-related"/>
</dbReference>
<dbReference type="PANTHER" id="PTHR33678">
    <property type="entry name" value="BLL1576 PROTEIN"/>
    <property type="match status" value="1"/>
</dbReference>
<accession>A0A927ZNV1</accession>